<evidence type="ECO:0000313" key="7">
    <source>
        <dbReference type="Proteomes" id="UP000447873"/>
    </source>
</evidence>
<evidence type="ECO:0000256" key="1">
    <source>
        <dbReference type="SAM" id="MobiDB-lite"/>
    </source>
</evidence>
<feature type="compositionally biased region" description="Polar residues" evidence="1">
    <location>
        <begin position="536"/>
        <end position="552"/>
    </location>
</feature>
<evidence type="ECO:0000259" key="5">
    <source>
        <dbReference type="Pfam" id="PF24589"/>
    </source>
</evidence>
<dbReference type="Pfam" id="PF24587">
    <property type="entry name" value="DUF7612"/>
    <property type="match status" value="1"/>
</dbReference>
<evidence type="ECO:0000259" key="3">
    <source>
        <dbReference type="Pfam" id="PF24587"/>
    </source>
</evidence>
<feature type="domain" description="DUF7613" evidence="4">
    <location>
        <begin position="1056"/>
        <end position="1212"/>
    </location>
</feature>
<feature type="compositionally biased region" description="Polar residues" evidence="1">
    <location>
        <begin position="404"/>
        <end position="413"/>
    </location>
</feature>
<feature type="compositionally biased region" description="Polar residues" evidence="1">
    <location>
        <begin position="496"/>
        <end position="505"/>
    </location>
</feature>
<evidence type="ECO:0000259" key="4">
    <source>
        <dbReference type="Pfam" id="PF24588"/>
    </source>
</evidence>
<proteinExistence type="predicted"/>
<gene>
    <name evidence="6" type="ORF">EG328_009365</name>
</gene>
<feature type="compositionally biased region" description="Basic and acidic residues" evidence="1">
    <location>
        <begin position="294"/>
        <end position="315"/>
    </location>
</feature>
<feature type="compositionally biased region" description="Polar residues" evidence="1">
    <location>
        <begin position="322"/>
        <end position="344"/>
    </location>
</feature>
<feature type="region of interest" description="Disordered" evidence="1">
    <location>
        <begin position="153"/>
        <end position="565"/>
    </location>
</feature>
<feature type="domain" description="DUF7612" evidence="3">
    <location>
        <begin position="919"/>
        <end position="1051"/>
    </location>
</feature>
<dbReference type="InterPro" id="IPR056033">
    <property type="entry name" value="DUF7614"/>
</dbReference>
<accession>A0A8H3VA07</accession>
<feature type="compositionally biased region" description="Low complexity" evidence="1">
    <location>
        <begin position="360"/>
        <end position="374"/>
    </location>
</feature>
<feature type="compositionally biased region" description="Polar residues" evidence="1">
    <location>
        <begin position="217"/>
        <end position="229"/>
    </location>
</feature>
<feature type="domain" description="DUF7611" evidence="2">
    <location>
        <begin position="766"/>
        <end position="917"/>
    </location>
</feature>
<feature type="compositionally biased region" description="Low complexity" evidence="1">
    <location>
        <begin position="8"/>
        <end position="17"/>
    </location>
</feature>
<organism evidence="6 7">
    <name type="scientific">Venturia inaequalis</name>
    <name type="common">Apple scab fungus</name>
    <dbReference type="NCBI Taxonomy" id="5025"/>
    <lineage>
        <taxon>Eukaryota</taxon>
        <taxon>Fungi</taxon>
        <taxon>Dikarya</taxon>
        <taxon>Ascomycota</taxon>
        <taxon>Pezizomycotina</taxon>
        <taxon>Dothideomycetes</taxon>
        <taxon>Pleosporomycetidae</taxon>
        <taxon>Venturiales</taxon>
        <taxon>Venturiaceae</taxon>
        <taxon>Venturia</taxon>
    </lineage>
</organism>
<dbReference type="InterPro" id="IPR056030">
    <property type="entry name" value="DUF7611"/>
</dbReference>
<protein>
    <submittedName>
        <fullName evidence="6">Uncharacterized protein</fullName>
    </submittedName>
</protein>
<feature type="compositionally biased region" description="Polar residues" evidence="1">
    <location>
        <begin position="251"/>
        <end position="268"/>
    </location>
</feature>
<sequence length="1513" mass="168013">MSSEDPTSLSKSHSYSKYLKKDKWRSKVAAMKAPKEQDHAPPPPANDAADIDDFLRPSTMKARPVSPKPPRIGIDVAAARQAPAGEGLTTPSIARKRDYPRRALNLRVAFANSPPTVIGAGGEESEEPTMEISKARFRLQNQAPVTQRSFTEFNPYSGESQARGVCQPALPAPPQSRALDPASEFRDNFADDPCHSSFPTEEPGFVPNPIKRAPTLGVNTTFDEQQNPRPSMDSDAPSSGAPSSAGVGRSLTTPSRNFQLPESNSVMANSPLDVSNMRAARRQSTLESPVIQEKINKMRQEEEKALHAALHDKSPFDGGDSSRFSSPTIGSTVRSSEDINTGPTQAPDHQPRSSEDNFSRQHQSSDSQHFSSTRQPEDGYSRSVQTSGSQRTSRVRSSEHQHNKPVQSNGSESQRSEASKYNLASVAEQLTSQSRPGYTQAFSYEPQEPQHPTPSPLTSFPTPGYATPGIQRGLSMRKPVPIPSPQTAASQFMPAQESSLQSSPLHNLRIPQTPDYFSASPRAAEHPAVDPKDVKSQVSRNGLNDGISQNEANAEPEPFSATSSVASKSQYAPYIGTSTRPRPDANPSAAFGQMALEDFADRCSHMDGIFRLQAEFERPIGEFTPIQWLRNAAWWFLKGRAGIEGMVRALPRGVDGRPQSQQGETLLSQPHVDLAKCWWILDDVIVNHAALRGSTSLSRASEYGKRSSEARSAGDQAMADLFESADVLMANLRAVLSSMKRNNVMPPTHALIQGQDQSVWVRHANLSPSLLPILSGNMGRSLTEAGNIQHFSPLSVMAVGETRNDFSYTSMFVKATLGTNDENSERIALPCLLSVMRERNDWHQKVAICTQKEIVTLCIQGDRRRGPSWKDVKWNEQTFGLLIQLPHGYSLALQLSEIEFRQLYTSYNHNYRVQSSLLPRSNEQIIFEVSLRDFQYTDSNKPPAFPSERMKRCRIRVFARVETRVEGTGERKFYRGFRILAITSPKNKVLGSASHEIGFRSPILLTMASDAASDGAPAMTLEVQEGGRQCHLLMVFSHAKDCHGLWNTLNNSIVGPDEMQCAALQLKTISVESIDPLEAYGPASRNPLGRLTWQELIVINSDPRNPEHDIGQTVLSDNLRIISQAAAGTMTDRVNVGPGEMRIRLQTDGGSELVICRPPQDDLSLSLDSASKDPYIPKELNDVQRAIFMHSSIRTYSFFSLQDLHVFERAITGFKVRYDGVASAFSIARRRAVTALSKHKKIEATKTRIQIVSHENGRMVQLLAFFDDLPQTDALNFQLKGVDVFERHEGKTGKGKYGVKMVDVKFSLPKLDKEEKALTADGKGRVERKFVSLDMLEPPAENDDVVVGFEDEAERERSGSIEVRKKGDLERRPAQEAVEIHYLSFKVRALRLEPSLFSHLFHFNAYARDAEMPEKQLRHIKAVRIRPPVKIIPVSVTCQSDPKPLLGFPIPEVFYATKAVDALKKHVSTKEETKSVQRSHNEQAFGTARESQFDLYKREYRTPLCSFQLQNEF</sequence>
<feature type="region of interest" description="Disordered" evidence="1">
    <location>
        <begin position="1"/>
        <end position="71"/>
    </location>
</feature>
<feature type="domain" description="DUF7614" evidence="5">
    <location>
        <begin position="1218"/>
        <end position="1357"/>
    </location>
</feature>
<dbReference type="Pfam" id="PF24586">
    <property type="entry name" value="DUF7611"/>
    <property type="match status" value="1"/>
</dbReference>
<evidence type="ECO:0000313" key="6">
    <source>
        <dbReference type="EMBL" id="KAE9983916.1"/>
    </source>
</evidence>
<feature type="compositionally biased region" description="Basic and acidic residues" evidence="1">
    <location>
        <begin position="523"/>
        <end position="535"/>
    </location>
</feature>
<dbReference type="Proteomes" id="UP000447873">
    <property type="component" value="Unassembled WGS sequence"/>
</dbReference>
<feature type="compositionally biased region" description="Basic and acidic residues" evidence="1">
    <location>
        <begin position="349"/>
        <end position="359"/>
    </location>
</feature>
<reference evidence="6 7" key="1">
    <citation type="submission" date="2018-12" db="EMBL/GenBank/DDBJ databases">
        <title>Venturia inaequalis Genome Resource.</title>
        <authorList>
            <person name="Lichtner F.J."/>
        </authorList>
    </citation>
    <scope>NUCLEOTIDE SEQUENCE [LARGE SCALE GENOMIC DNA]</scope>
    <source>
        <strain evidence="6 7">120213</strain>
    </source>
</reference>
<dbReference type="InterPro" id="IPR056031">
    <property type="entry name" value="DUF7612"/>
</dbReference>
<dbReference type="InterPro" id="IPR056032">
    <property type="entry name" value="DUF7613"/>
</dbReference>
<dbReference type="EMBL" id="WNWS01000056">
    <property type="protein sequence ID" value="KAE9983916.1"/>
    <property type="molecule type" value="Genomic_DNA"/>
</dbReference>
<feature type="compositionally biased region" description="Low complexity" evidence="1">
    <location>
        <begin position="230"/>
        <end position="250"/>
    </location>
</feature>
<dbReference type="Pfam" id="PF24589">
    <property type="entry name" value="DUF7614"/>
    <property type="match status" value="1"/>
</dbReference>
<comment type="caution">
    <text evidence="6">The sequence shown here is derived from an EMBL/GenBank/DDBJ whole genome shotgun (WGS) entry which is preliminary data.</text>
</comment>
<feature type="compositionally biased region" description="Polar residues" evidence="1">
    <location>
        <begin position="382"/>
        <end position="392"/>
    </location>
</feature>
<dbReference type="Pfam" id="PF24588">
    <property type="entry name" value="DUF7613"/>
    <property type="match status" value="1"/>
</dbReference>
<name>A0A8H3VA07_VENIN</name>
<feature type="compositionally biased region" description="Basic and acidic residues" evidence="1">
    <location>
        <begin position="183"/>
        <end position="194"/>
    </location>
</feature>
<feature type="compositionally biased region" description="Polar residues" evidence="1">
    <location>
        <begin position="428"/>
        <end position="442"/>
    </location>
</feature>
<evidence type="ECO:0000259" key="2">
    <source>
        <dbReference type="Pfam" id="PF24586"/>
    </source>
</evidence>